<protein>
    <submittedName>
        <fullName evidence="4">DUF4129 domain-containing protein</fullName>
    </submittedName>
</protein>
<dbReference type="Gene3D" id="3.10.620.30">
    <property type="match status" value="1"/>
</dbReference>
<feature type="compositionally biased region" description="Low complexity" evidence="1">
    <location>
        <begin position="559"/>
        <end position="577"/>
    </location>
</feature>
<feature type="transmembrane region" description="Helical" evidence="2">
    <location>
        <begin position="203"/>
        <end position="221"/>
    </location>
</feature>
<gene>
    <name evidence="4" type="ORF">GKZ89_18160</name>
</gene>
<evidence type="ECO:0000256" key="1">
    <source>
        <dbReference type="SAM" id="MobiDB-lite"/>
    </source>
</evidence>
<dbReference type="EMBL" id="WMIB01000026">
    <property type="protein sequence ID" value="MTH55322.1"/>
    <property type="molecule type" value="Genomic_DNA"/>
</dbReference>
<dbReference type="AlphaFoldDB" id="A0A7X2S7Z8"/>
<name>A0A7X2S7Z8_9BACI</name>
<evidence type="ECO:0000256" key="2">
    <source>
        <dbReference type="SAM" id="Phobius"/>
    </source>
</evidence>
<dbReference type="InterPro" id="IPR025403">
    <property type="entry name" value="TgpA-like_C"/>
</dbReference>
<reference evidence="4 5" key="1">
    <citation type="journal article" date="2017" name="Int. J. Syst. Evol. Microbiol.">
        <title>Bacillus mangrovi sp. nov., isolated from a sediment sample from a mangrove forest.</title>
        <authorList>
            <person name="Gupta V."/>
            <person name="Singh P.K."/>
            <person name="Korpole S."/>
            <person name="Tanuku N.R.S."/>
            <person name="Pinnaka A.K."/>
        </authorList>
    </citation>
    <scope>NUCLEOTIDE SEQUENCE [LARGE SCALE GENOMIC DNA]</scope>
    <source>
        <strain evidence="4 5">KCTC 33872</strain>
    </source>
</reference>
<dbReference type="SUPFAM" id="SSF54001">
    <property type="entry name" value="Cysteine proteinases"/>
    <property type="match status" value="1"/>
</dbReference>
<keyword evidence="2" id="KW-0472">Membrane</keyword>
<dbReference type="Pfam" id="PF11992">
    <property type="entry name" value="TgpA_N"/>
    <property type="match status" value="1"/>
</dbReference>
<comment type="caution">
    <text evidence="4">The sequence shown here is derived from an EMBL/GenBank/DDBJ whole genome shotgun (WGS) entry which is preliminary data.</text>
</comment>
<dbReference type="Proteomes" id="UP000434639">
    <property type="component" value="Unassembled WGS sequence"/>
</dbReference>
<feature type="transmembrane region" description="Helical" evidence="2">
    <location>
        <begin position="142"/>
        <end position="159"/>
    </location>
</feature>
<feature type="region of interest" description="Disordered" evidence="1">
    <location>
        <begin position="556"/>
        <end position="596"/>
    </location>
</feature>
<dbReference type="PANTHER" id="PTHR42736:SF1">
    <property type="entry name" value="PROTEIN-GLUTAMINE GAMMA-GLUTAMYLTRANSFERASE"/>
    <property type="match status" value="1"/>
</dbReference>
<keyword evidence="2" id="KW-1133">Transmembrane helix</keyword>
<organism evidence="4 5">
    <name type="scientific">Metabacillus mangrovi</name>
    <dbReference type="NCBI Taxonomy" id="1491830"/>
    <lineage>
        <taxon>Bacteria</taxon>
        <taxon>Bacillati</taxon>
        <taxon>Bacillota</taxon>
        <taxon>Bacilli</taxon>
        <taxon>Bacillales</taxon>
        <taxon>Bacillaceae</taxon>
        <taxon>Metabacillus</taxon>
    </lineage>
</organism>
<feature type="transmembrane region" description="Helical" evidence="2">
    <location>
        <begin position="12"/>
        <end position="30"/>
    </location>
</feature>
<dbReference type="RefSeq" id="WP_155113819.1">
    <property type="nucleotide sequence ID" value="NZ_WMIB01000026.1"/>
</dbReference>
<dbReference type="SMART" id="SM00460">
    <property type="entry name" value="TGc"/>
    <property type="match status" value="1"/>
</dbReference>
<feature type="transmembrane region" description="Helical" evidence="2">
    <location>
        <begin position="116"/>
        <end position="135"/>
    </location>
</feature>
<evidence type="ECO:0000259" key="3">
    <source>
        <dbReference type="SMART" id="SM00460"/>
    </source>
</evidence>
<feature type="transmembrane region" description="Helical" evidence="2">
    <location>
        <begin position="165"/>
        <end position="182"/>
    </location>
</feature>
<dbReference type="OrthoDB" id="9804872at2"/>
<feature type="transmembrane region" description="Helical" evidence="2">
    <location>
        <begin position="42"/>
        <end position="65"/>
    </location>
</feature>
<evidence type="ECO:0000313" key="4">
    <source>
        <dbReference type="EMBL" id="MTH55322.1"/>
    </source>
</evidence>
<dbReference type="InterPro" id="IPR021878">
    <property type="entry name" value="TgpA_N"/>
</dbReference>
<proteinExistence type="predicted"/>
<dbReference type="PANTHER" id="PTHR42736">
    <property type="entry name" value="PROTEIN-GLUTAMINE GAMMA-GLUTAMYLTRANSFERASE"/>
    <property type="match status" value="1"/>
</dbReference>
<feature type="domain" description="Transglutaminase-like" evidence="3">
    <location>
        <begin position="474"/>
        <end position="550"/>
    </location>
</feature>
<dbReference type="InterPro" id="IPR038765">
    <property type="entry name" value="Papain-like_cys_pep_sf"/>
</dbReference>
<keyword evidence="5" id="KW-1185">Reference proteome</keyword>
<dbReference type="Pfam" id="PF01841">
    <property type="entry name" value="Transglut_core"/>
    <property type="match status" value="1"/>
</dbReference>
<feature type="transmembrane region" description="Helical" evidence="2">
    <location>
        <begin position="610"/>
        <end position="627"/>
    </location>
</feature>
<dbReference type="InterPro" id="IPR002931">
    <property type="entry name" value="Transglutaminase-like"/>
</dbReference>
<sequence>MRVTSPPGNRPLTAALYCLFAFLLLWEWLVPLDVYTDTGSTGIFVAFIALNFLLTYFRVTWLISVPLQLLFVMGVLRLMFYGKETVIGAASSFIGELAYNISLVPASSWIEMTAPFRTFLFFVLLWLLVYLLHYWIIIQKRILFFFVMTLIYITVLDTFTEYDASAAVIRVAAAGFVLLGMLNFDRLKGMEKLKLKKYTGLKWTMMLAVFIAASILAGVSAPKAAPQWEDPVPFLTSYGSLDEADGGSGMKRIGYGTNDRNLGGAFMQDDTPVFTATSERRHYWRVESKDIYTGKGWTARKGSIESKEKDRTGIRWSEEGTRTERLKAKIQIADQYRYNHVIYPLGFYEYVSGEADGLLVNPDTQLITPDGLPENEKIRNYEVRYDYPSYNLEVLKGVTDGGEVPAYLMNRYTQLPDELPQRVLDLAAGLTEGKENWYDKAKAIEAHLNSSDFTYNTQEVGTPAENQDYVDQFLFETMQGYCDNFSTSMTVLLRASGIPARWVKGYTEGEYRGFDSEGGGRTYEVTNNNAHSWVEVYFPGAGWVTFEPTKGFSNPYYFTENTDTETPAPAPETQPETETPERPQDNPSEPQNEASKQTFDWSTFSFGNPGFYILAGILAAAAAGIYATRKKWLAAWAVLRYKNRSDGEVFFLAYPALLKQLDRAGIRRREGETLREYAKNVDYSLSTRDMLHITSSYEKALYKRDDAKAEWDKVAELWENLIKRTSY</sequence>
<dbReference type="Pfam" id="PF13559">
    <property type="entry name" value="DUF4129"/>
    <property type="match status" value="1"/>
</dbReference>
<evidence type="ECO:0000313" key="5">
    <source>
        <dbReference type="Proteomes" id="UP000434639"/>
    </source>
</evidence>
<keyword evidence="2" id="KW-0812">Transmembrane</keyword>
<accession>A0A7X2S7Z8</accession>
<dbReference type="InterPro" id="IPR052901">
    <property type="entry name" value="Bact_TGase-like"/>
</dbReference>
<feature type="compositionally biased region" description="Polar residues" evidence="1">
    <location>
        <begin position="586"/>
        <end position="596"/>
    </location>
</feature>